<comment type="caution">
    <text evidence="1">The sequence shown here is derived from an EMBL/GenBank/DDBJ whole genome shotgun (WGS) entry which is preliminary data.</text>
</comment>
<gene>
    <name evidence="1" type="ORF">AN396_09495</name>
</gene>
<sequence length="830" mass="96842">MNKIAIKNFAIWARKKLISTITDKMLLVGITEDSILEPLDQSNNEVHFFDIGTTEPVEVTGDDIKKRMAIANRIREKLDDCKYKIAYELVIEEVAYTWFNRLIAIRFMEVNDYLQTGVRVLSSEKDGKTEPDIVTDPYLTGIEFTDEEENLIENFKNNNKLEELFRFLFIKQCHELEKVLPNLFEDRAQDDGKSQQVKGYTELLLNISFTDEDGIIRHLVNDINEEDFNEAVEIVGWLYQFYNTEPKAKVDAQKSKIMKEQIPATTQLFTPDWIVKYMVENSLGKIIIEKLDVDPKLMNWKYYLPEAEQTEEVKQQLKIVNNHNFKLEELKIIDPCMGSGHILVYAFDVLMQVYESQGYSSREAVRLIIENNLYGLDIDERAYQLSYFAIMMKARKYDIRFLNRGIEPQVYCPRNYSDGEEFGSLLIVDKLEEMSQEQDHKLNLNTWNFRKVLSKKYDVVITNPPYKGSGDLNDTLNNYIKEYFPDSKADMFATFIERCLQLANKNGYVAMITMHSWMFLSRYEKLRTKLLNIDIVSMAHLGTRAFEEIGGEVVQTTAWIMRKSCIKGYVGVYKRLIDFNSRNSKKEAFLASGYLYETTSENFAKIPGSPIAYWASENILKAFEAKPLSYFINCKSGIMTGDEKFIKFWYEVFNKEIKFDCISFNDMENYKWFPLNSGGSFRNWHGNNEKVVDLWREGFNIRNNVKNYRLRDTSLYFKEGITWGRITSAKIAFREVTKGTLFGDAGPIAFITDSRKYILGFLCSKVVGNFLDLINPTLNFQINDIMNIPLIMDKEKNSNIENIVEENIEISKTDWDSFETSWNFKRHPLI</sequence>
<dbReference type="Proteomes" id="UP000188605">
    <property type="component" value="Unassembled WGS sequence"/>
</dbReference>
<protein>
    <submittedName>
        <fullName evidence="1">Uncharacterized protein</fullName>
    </submittedName>
</protein>
<accession>A0ACC8XA16</accession>
<name>A0ACC8XA16_9FIRM</name>
<proteinExistence type="predicted"/>
<organism evidence="1 2">
    <name type="scientific">Candidatus Epulonipiscium fishelsonii</name>
    <dbReference type="NCBI Taxonomy" id="77094"/>
    <lineage>
        <taxon>Bacteria</taxon>
        <taxon>Bacillati</taxon>
        <taxon>Bacillota</taxon>
        <taxon>Clostridia</taxon>
        <taxon>Lachnospirales</taxon>
        <taxon>Lachnospiraceae</taxon>
        <taxon>Candidatus Epulonipiscium</taxon>
    </lineage>
</organism>
<dbReference type="EMBL" id="LJDB01000073">
    <property type="protein sequence ID" value="ONI39096.1"/>
    <property type="molecule type" value="Genomic_DNA"/>
</dbReference>
<evidence type="ECO:0000313" key="1">
    <source>
        <dbReference type="EMBL" id="ONI39096.1"/>
    </source>
</evidence>
<keyword evidence="2" id="KW-1185">Reference proteome</keyword>
<reference evidence="1" key="1">
    <citation type="submission" date="2016-08" db="EMBL/GenBank/DDBJ databases">
        <authorList>
            <person name="Ngugi D.K."/>
            <person name="Miyake S."/>
            <person name="Stingl U."/>
        </authorList>
    </citation>
    <scope>NUCLEOTIDE SEQUENCE</scope>
    <source>
        <strain evidence="1">SCG-B11WGA-EpuloA1</strain>
    </source>
</reference>
<evidence type="ECO:0000313" key="2">
    <source>
        <dbReference type="Proteomes" id="UP000188605"/>
    </source>
</evidence>